<keyword evidence="3" id="KW-0963">Cytoplasm</keyword>
<dbReference type="GO" id="GO:0005737">
    <property type="term" value="C:cytoplasm"/>
    <property type="evidence" value="ECO:0007669"/>
    <property type="project" value="UniProtKB-SubCell"/>
</dbReference>
<evidence type="ECO:0000313" key="7">
    <source>
        <dbReference type="Proteomes" id="UP000033103"/>
    </source>
</evidence>
<dbReference type="RefSeq" id="WP_046328955.1">
    <property type="nucleotide sequence ID" value="NZ_CP011280.1"/>
</dbReference>
<dbReference type="Proteomes" id="UP000033103">
    <property type="component" value="Chromosome"/>
</dbReference>
<feature type="binding site" evidence="4">
    <location>
        <position position="181"/>
    </location>
    <ligand>
        <name>GTP</name>
        <dbReference type="ChEBI" id="CHEBI:37565"/>
    </ligand>
</feature>
<protein>
    <recommendedName>
        <fullName evidence="3">Ribosome biogenesis GTPase A</fullName>
    </recommendedName>
</protein>
<feature type="domain" description="CP-type G" evidence="5">
    <location>
        <begin position="16"/>
        <end position="185"/>
    </location>
</feature>
<organism evidence="6 7">
    <name type="scientific">Sneathia vaginalis</name>
    <dbReference type="NCBI Taxonomy" id="187101"/>
    <lineage>
        <taxon>Bacteria</taxon>
        <taxon>Fusobacteriati</taxon>
        <taxon>Fusobacteriota</taxon>
        <taxon>Fusobacteriia</taxon>
        <taxon>Fusobacteriales</taxon>
        <taxon>Leptotrichiaceae</taxon>
        <taxon>Sneathia</taxon>
    </lineage>
</organism>
<sequence length="293" mass="33735">MNSDKTSINWYPGHMKKTMDMFSEEIKQVDVVLEILDARIPLSSRNPEISKIVGNKTRIVLLNKVDLVDKNKLDIWKKYFLKTNTADYIIPISAEKGMNIKDIKSKIKELYNKKLEKVAKKGLRKTQIRSIIAGIPNVGKSRLINRLSSKSKAGVGNMPGFTRGKQWINVDDNFFILDTPGVLWPKFDSHSVAVNLAITGSIRDDVLPIEEVCIELLKKMKEYEILGNVYSVYGIEEGDDDYHVLLKKIENRLLINTKEFDYEQVSKRILKDYRQGKLGKFFLELPRKEIDEI</sequence>
<keyword evidence="7" id="KW-1185">Reference proteome</keyword>
<evidence type="ECO:0000256" key="4">
    <source>
        <dbReference type="PIRSR" id="PIRSR006230-1"/>
    </source>
</evidence>
<dbReference type="OrthoDB" id="9779790at2"/>
<evidence type="ECO:0000256" key="3">
    <source>
        <dbReference type="PIRNR" id="PIRNR006230"/>
    </source>
</evidence>
<dbReference type="KEGG" id="sns:VC03_05070"/>
<dbReference type="InterPro" id="IPR006073">
    <property type="entry name" value="GTP-bd"/>
</dbReference>
<dbReference type="PROSITE" id="PS51721">
    <property type="entry name" value="G_CP"/>
    <property type="match status" value="1"/>
</dbReference>
<gene>
    <name evidence="6" type="primary">rbgA</name>
    <name evidence="6" type="ORF">VC03_05070</name>
</gene>
<dbReference type="InterPro" id="IPR016478">
    <property type="entry name" value="GTPase_MTG1"/>
</dbReference>
<keyword evidence="2 3" id="KW-0342">GTP-binding</keyword>
<dbReference type="InterPro" id="IPR023179">
    <property type="entry name" value="GTP-bd_ortho_bundle_sf"/>
</dbReference>
<dbReference type="Gene3D" id="1.10.1580.10">
    <property type="match status" value="1"/>
</dbReference>
<comment type="similarity">
    <text evidence="3">Belongs to the TRAFAC class YlqF/YawG GTPase family. MTG1 subfamily.</text>
</comment>
<comment type="function">
    <text evidence="3">Required for a late step of 50S ribosomal subunit assembly. Has GTPase activity.</text>
</comment>
<dbReference type="FunFam" id="3.40.50.300:FF:000590">
    <property type="entry name" value="Ribosome biogenesis GTPase A"/>
    <property type="match status" value="1"/>
</dbReference>
<dbReference type="SUPFAM" id="SSF52540">
    <property type="entry name" value="P-loop containing nucleoside triphosphate hydrolases"/>
    <property type="match status" value="1"/>
</dbReference>
<reference evidence="6 7" key="1">
    <citation type="journal article" date="2012" name="BMC Genomics">
        <title>Genomic sequence analysis and characterization of Sneathia amnii sp. nov.</title>
        <authorList>
            <consortium name="Vaginal Microbiome Consortium (additional members)"/>
            <person name="Harwich M.D.Jr."/>
            <person name="Serrano M.G."/>
            <person name="Fettweis J.M."/>
            <person name="Alves J.M."/>
            <person name="Reimers M.A."/>
            <person name="Buck G.A."/>
            <person name="Jefferson K.K."/>
        </authorList>
    </citation>
    <scope>NUCLEOTIDE SEQUENCE [LARGE SCALE GENOMIC DNA]</scope>
    <source>
        <strain evidence="6 7">SN35</strain>
    </source>
</reference>
<dbReference type="PANTHER" id="PTHR45782:SF4">
    <property type="entry name" value="MITOCHONDRIAL RIBOSOME-ASSOCIATED GTPASE 1"/>
    <property type="match status" value="1"/>
</dbReference>
<dbReference type="NCBIfam" id="TIGR03596">
    <property type="entry name" value="GTPase_YlqF"/>
    <property type="match status" value="1"/>
</dbReference>
<dbReference type="PANTHER" id="PTHR45782">
    <property type="entry name" value="MITOCHONDRIAL RIBOSOME-ASSOCIATED GTPASE 1"/>
    <property type="match status" value="1"/>
</dbReference>
<feature type="binding site" evidence="4">
    <location>
        <begin position="63"/>
        <end position="66"/>
    </location>
    <ligand>
        <name>GTP</name>
        <dbReference type="ChEBI" id="CHEBI:37565"/>
    </ligand>
</feature>
<dbReference type="Gene3D" id="3.40.50.300">
    <property type="entry name" value="P-loop containing nucleotide triphosphate hydrolases"/>
    <property type="match status" value="1"/>
</dbReference>
<comment type="subcellular location">
    <subcellularLocation>
        <location evidence="3">Cytoplasm</location>
    </subcellularLocation>
</comment>
<dbReference type="AlphaFoldDB" id="A0A0E3ZBJ3"/>
<dbReference type="PATRIC" id="fig|1069640.6.peg.1002"/>
<name>A0A0E3ZBJ3_9FUSO</name>
<evidence type="ECO:0000256" key="1">
    <source>
        <dbReference type="ARBA" id="ARBA00022741"/>
    </source>
</evidence>
<dbReference type="CDD" id="cd01856">
    <property type="entry name" value="YlqF"/>
    <property type="match status" value="1"/>
</dbReference>
<dbReference type="GO" id="GO:0006412">
    <property type="term" value="P:translation"/>
    <property type="evidence" value="ECO:0007669"/>
    <property type="project" value="TreeGrafter"/>
</dbReference>
<dbReference type="InterPro" id="IPR030378">
    <property type="entry name" value="G_CP_dom"/>
</dbReference>
<evidence type="ECO:0000313" key="6">
    <source>
        <dbReference type="EMBL" id="AKC95851.1"/>
    </source>
</evidence>
<dbReference type="GO" id="GO:0003924">
    <property type="term" value="F:GTPase activity"/>
    <property type="evidence" value="ECO:0007669"/>
    <property type="project" value="TreeGrafter"/>
</dbReference>
<evidence type="ECO:0000259" key="5">
    <source>
        <dbReference type="PROSITE" id="PS51721"/>
    </source>
</evidence>
<dbReference type="GO" id="GO:0005525">
    <property type="term" value="F:GTP binding"/>
    <property type="evidence" value="ECO:0007669"/>
    <property type="project" value="UniProtKB-KW"/>
</dbReference>
<proteinExistence type="inferred from homology"/>
<dbReference type="InterPro" id="IPR019991">
    <property type="entry name" value="GTP-bd_ribosome_bgen"/>
</dbReference>
<dbReference type="Pfam" id="PF01926">
    <property type="entry name" value="MMR_HSR1"/>
    <property type="match status" value="1"/>
</dbReference>
<evidence type="ECO:0000256" key="2">
    <source>
        <dbReference type="ARBA" id="ARBA00023134"/>
    </source>
</evidence>
<keyword evidence="1 3" id="KW-0547">Nucleotide-binding</keyword>
<dbReference type="HOGENOM" id="CLU_011106_1_0_0"/>
<dbReference type="STRING" id="187101.VC03_05070"/>
<dbReference type="InterPro" id="IPR027417">
    <property type="entry name" value="P-loop_NTPase"/>
</dbReference>
<dbReference type="EMBL" id="CP011280">
    <property type="protein sequence ID" value="AKC95851.1"/>
    <property type="molecule type" value="Genomic_DNA"/>
</dbReference>
<accession>A0A0E3ZBJ3</accession>
<dbReference type="PIRSF" id="PIRSF006230">
    <property type="entry name" value="MG442"/>
    <property type="match status" value="1"/>
</dbReference>